<dbReference type="KEGG" id="maqu:Maq22A_c20445"/>
<sequence>MSRSAARSHAIRPGTRIPIICYRDIHRGAPHITGDTDMADKKQQSQSSNTDDNGRHNHKNPDAPNQGTVQHSDDGRLKENRDKGIHRGDKE</sequence>
<feature type="compositionally biased region" description="Basic and acidic residues" evidence="1">
    <location>
        <begin position="71"/>
        <end position="91"/>
    </location>
</feature>
<name>A0A0C6FJ83_9HYPH</name>
<evidence type="ECO:0000313" key="2">
    <source>
        <dbReference type="EMBL" id="BAQ47132.1"/>
    </source>
</evidence>
<reference evidence="3" key="2">
    <citation type="submission" date="2015-01" db="EMBL/GenBank/DDBJ databases">
        <title>Complete genome sequence of Methylobacterium aquaticum strain 22A.</title>
        <authorList>
            <person name="Tani A."/>
            <person name="Ogura Y."/>
            <person name="Hayashi T."/>
        </authorList>
    </citation>
    <scope>NUCLEOTIDE SEQUENCE [LARGE SCALE GENOMIC DNA]</scope>
    <source>
        <strain evidence="3">MA-22A</strain>
    </source>
</reference>
<dbReference type="PATRIC" id="fig|270351.10.peg.3951"/>
<evidence type="ECO:0000256" key="1">
    <source>
        <dbReference type="SAM" id="MobiDB-lite"/>
    </source>
</evidence>
<reference evidence="2 3" key="1">
    <citation type="journal article" date="2015" name="Genome Announc.">
        <title>Complete Genome Sequence of Methylobacterium aquaticum Strain 22A, Isolated from Racomitrium japonicum Moss.</title>
        <authorList>
            <person name="Tani A."/>
            <person name="Ogura Y."/>
            <person name="Hayashi T."/>
            <person name="Kimbara K."/>
        </authorList>
    </citation>
    <scope>NUCLEOTIDE SEQUENCE [LARGE SCALE GENOMIC DNA]</scope>
    <source>
        <strain evidence="2 3">MA-22A</strain>
    </source>
</reference>
<feature type="compositionally biased region" description="Basic and acidic residues" evidence="1">
    <location>
        <begin position="52"/>
        <end position="61"/>
    </location>
</feature>
<dbReference type="AlphaFoldDB" id="A0A0C6FJ83"/>
<dbReference type="Proteomes" id="UP000061432">
    <property type="component" value="Chromosome"/>
</dbReference>
<evidence type="ECO:0000313" key="3">
    <source>
        <dbReference type="Proteomes" id="UP000061432"/>
    </source>
</evidence>
<proteinExistence type="predicted"/>
<protein>
    <submittedName>
        <fullName evidence="2">Uncharacterized protein</fullName>
    </submittedName>
</protein>
<feature type="region of interest" description="Disordered" evidence="1">
    <location>
        <begin position="1"/>
        <end position="91"/>
    </location>
</feature>
<dbReference type="EMBL" id="AP014704">
    <property type="protein sequence ID" value="BAQ47132.1"/>
    <property type="molecule type" value="Genomic_DNA"/>
</dbReference>
<organism evidence="2 3">
    <name type="scientific">Methylobacterium aquaticum</name>
    <dbReference type="NCBI Taxonomy" id="270351"/>
    <lineage>
        <taxon>Bacteria</taxon>
        <taxon>Pseudomonadati</taxon>
        <taxon>Pseudomonadota</taxon>
        <taxon>Alphaproteobacteria</taxon>
        <taxon>Hyphomicrobiales</taxon>
        <taxon>Methylobacteriaceae</taxon>
        <taxon>Methylobacterium</taxon>
    </lineage>
</organism>
<gene>
    <name evidence="2" type="ORF">Maq22A_c20445</name>
</gene>
<accession>A0A0C6FJ83</accession>